<dbReference type="AlphaFoldDB" id="B0C7M4"/>
<dbReference type="SUPFAM" id="SSF52317">
    <property type="entry name" value="Class I glutamine amidotransferase-like"/>
    <property type="match status" value="1"/>
</dbReference>
<gene>
    <name evidence="1" type="ordered locus">AM1_0198</name>
</gene>
<reference evidence="1 2" key="1">
    <citation type="journal article" date="2008" name="Proc. Natl. Acad. Sci. U.S.A.">
        <title>Niche adaptation and genome expansion in the chlorophyll d-producing cyanobacterium Acaryochloris marina.</title>
        <authorList>
            <person name="Swingley W.D."/>
            <person name="Chen M."/>
            <person name="Cheung P.C."/>
            <person name="Conrad A.L."/>
            <person name="Dejesa L.C."/>
            <person name="Hao J."/>
            <person name="Honchak B.M."/>
            <person name="Karbach L.E."/>
            <person name="Kurdoglu A."/>
            <person name="Lahiri S."/>
            <person name="Mastrian S.D."/>
            <person name="Miyashita H."/>
            <person name="Page L."/>
            <person name="Ramakrishna P."/>
            <person name="Satoh S."/>
            <person name="Sattley W.M."/>
            <person name="Shimada Y."/>
            <person name="Taylor H.L."/>
            <person name="Tomo T."/>
            <person name="Tsuchiya T."/>
            <person name="Wang Z.T."/>
            <person name="Raymond J."/>
            <person name="Mimuro M."/>
            <person name="Blankenship R.E."/>
            <person name="Touchman J.W."/>
        </authorList>
    </citation>
    <scope>NUCLEOTIDE SEQUENCE [LARGE SCALE GENOMIC DNA]</scope>
    <source>
        <strain evidence="2">MBIC 11017</strain>
    </source>
</reference>
<sequence>MLKHVLMIVSKFANGITATSEGISAAELIHPYDVFRMANCKVTIASSRGGAVVFKPLRDPSDLSGASNLDPLSARYIAQPRFIKRLMNTPAISELNISDYDAIFVCGGEGTLYTKASGLSYTKASGLGIQDHFLQ</sequence>
<accession>B0C7M4</accession>
<dbReference type="Gene3D" id="3.40.50.880">
    <property type="match status" value="1"/>
</dbReference>
<keyword evidence="2" id="KW-1185">Reference proteome</keyword>
<evidence type="ECO:0000313" key="2">
    <source>
        <dbReference type="Proteomes" id="UP000000268"/>
    </source>
</evidence>
<evidence type="ECO:0000313" key="1">
    <source>
        <dbReference type="EMBL" id="ABW25284.1"/>
    </source>
</evidence>
<dbReference type="HOGENOM" id="CLU_1881192_0_0_3"/>
<organism evidence="1 2">
    <name type="scientific">Acaryochloris marina (strain MBIC 11017)</name>
    <dbReference type="NCBI Taxonomy" id="329726"/>
    <lineage>
        <taxon>Bacteria</taxon>
        <taxon>Bacillati</taxon>
        <taxon>Cyanobacteriota</taxon>
        <taxon>Cyanophyceae</taxon>
        <taxon>Acaryochloridales</taxon>
        <taxon>Acaryochloridaceae</taxon>
        <taxon>Acaryochloris</taxon>
    </lineage>
</organism>
<proteinExistence type="predicted"/>
<dbReference type="STRING" id="329726.AM1_0198"/>
<dbReference type="InterPro" id="IPR029062">
    <property type="entry name" value="Class_I_gatase-like"/>
</dbReference>
<dbReference type="EMBL" id="CP000828">
    <property type="protein sequence ID" value="ABW25284.1"/>
    <property type="molecule type" value="Genomic_DNA"/>
</dbReference>
<dbReference type="eggNOG" id="COG0693">
    <property type="taxonomic scope" value="Bacteria"/>
</dbReference>
<protein>
    <submittedName>
        <fullName evidence="1">Conserved domain protein</fullName>
    </submittedName>
</protein>
<dbReference type="KEGG" id="amr:AM1_0198"/>
<dbReference type="Proteomes" id="UP000000268">
    <property type="component" value="Chromosome"/>
</dbReference>
<name>B0C7M4_ACAM1</name>